<dbReference type="KEGG" id="llh:I41_46140"/>
<evidence type="ECO:0000259" key="10">
    <source>
        <dbReference type="Pfam" id="PF08669"/>
    </source>
</evidence>
<keyword evidence="3 7" id="KW-0032">Aminotransferase</keyword>
<sequence>MNDESELLRTPLHGWHVAHGGRMVDFAGWSMPVQYTSIVEEHQATRKAAGLFDISHMGRLIIDGPDAQRFLDSLLTRRIDDMTAGQVRYSLVCNEAGGVLDDILVYQIQLPEGGLSGYGLVVNASNRKKIVSWLNQRRGEFDVGIDDKTAEYAMISIQGPKAIEVLDAVCDHELTSLRYFFGVMARVASFRSFVSRTGYTGEDGCEIICDAADAGIIWTRLIERAEPLGGGPVGLAARDTLRLEAGMPLYGHELSEQINPVQADLNFAINLRGREFVGREAIIKAQKNDQQSVRVGLQLEGKRPAREGAVILHGDEPVGAVTSGTFSPTFERPIAMGFVKQTAAAPGTPLAVDIRGQHHPAQVVPLPFYQRGK</sequence>
<dbReference type="InterPro" id="IPR013977">
    <property type="entry name" value="GcvT_C"/>
</dbReference>
<dbReference type="HAMAP" id="MF_00259">
    <property type="entry name" value="GcvT"/>
    <property type="match status" value="1"/>
</dbReference>
<dbReference type="RefSeq" id="WP_145435060.1">
    <property type="nucleotide sequence ID" value="NZ_CP036339.1"/>
</dbReference>
<dbReference type="Gene3D" id="3.30.70.1400">
    <property type="entry name" value="Aminomethyltransferase beta-barrel domains"/>
    <property type="match status" value="1"/>
</dbReference>
<dbReference type="EMBL" id="CP036339">
    <property type="protein sequence ID" value="QDT75404.1"/>
    <property type="molecule type" value="Genomic_DNA"/>
</dbReference>
<evidence type="ECO:0000256" key="7">
    <source>
        <dbReference type="HAMAP-Rule" id="MF_00259"/>
    </source>
</evidence>
<name>A0A517U453_9BACT</name>
<dbReference type="InterPro" id="IPR028896">
    <property type="entry name" value="GcvT/YgfZ/DmdA"/>
</dbReference>
<dbReference type="GO" id="GO:0005829">
    <property type="term" value="C:cytosol"/>
    <property type="evidence" value="ECO:0007669"/>
    <property type="project" value="TreeGrafter"/>
</dbReference>
<dbReference type="PANTHER" id="PTHR43757">
    <property type="entry name" value="AMINOMETHYLTRANSFERASE"/>
    <property type="match status" value="1"/>
</dbReference>
<dbReference type="Gene3D" id="2.40.30.110">
    <property type="entry name" value="Aminomethyltransferase beta-barrel domains"/>
    <property type="match status" value="1"/>
</dbReference>
<feature type="domain" description="Aminomethyltransferase C-terminal" evidence="10">
    <location>
        <begin position="294"/>
        <end position="369"/>
    </location>
</feature>
<evidence type="ECO:0000313" key="12">
    <source>
        <dbReference type="Proteomes" id="UP000317909"/>
    </source>
</evidence>
<dbReference type="FunFam" id="4.10.1250.10:FF:000001">
    <property type="entry name" value="Aminomethyltransferase"/>
    <property type="match status" value="1"/>
</dbReference>
<evidence type="ECO:0000313" key="11">
    <source>
        <dbReference type="EMBL" id="QDT75404.1"/>
    </source>
</evidence>
<evidence type="ECO:0000256" key="8">
    <source>
        <dbReference type="PIRSR" id="PIRSR006487-1"/>
    </source>
</evidence>
<dbReference type="GO" id="GO:0004047">
    <property type="term" value="F:aminomethyltransferase activity"/>
    <property type="evidence" value="ECO:0007669"/>
    <property type="project" value="UniProtKB-UniRule"/>
</dbReference>
<evidence type="ECO:0000256" key="5">
    <source>
        <dbReference type="ARBA" id="ARBA00031395"/>
    </source>
</evidence>
<dbReference type="InterPro" id="IPR022903">
    <property type="entry name" value="GcvT_bac"/>
</dbReference>
<reference evidence="11 12" key="1">
    <citation type="submission" date="2019-02" db="EMBL/GenBank/DDBJ databases">
        <title>Deep-cultivation of Planctomycetes and their phenomic and genomic characterization uncovers novel biology.</title>
        <authorList>
            <person name="Wiegand S."/>
            <person name="Jogler M."/>
            <person name="Boedeker C."/>
            <person name="Pinto D."/>
            <person name="Vollmers J."/>
            <person name="Rivas-Marin E."/>
            <person name="Kohn T."/>
            <person name="Peeters S.H."/>
            <person name="Heuer A."/>
            <person name="Rast P."/>
            <person name="Oberbeckmann S."/>
            <person name="Bunk B."/>
            <person name="Jeske O."/>
            <person name="Meyerdierks A."/>
            <person name="Storesund J.E."/>
            <person name="Kallscheuer N."/>
            <person name="Luecker S."/>
            <person name="Lage O.M."/>
            <person name="Pohl T."/>
            <person name="Merkel B.J."/>
            <person name="Hornburger P."/>
            <person name="Mueller R.-W."/>
            <person name="Bruemmer F."/>
            <person name="Labrenz M."/>
            <person name="Spormann A.M."/>
            <person name="Op den Camp H."/>
            <person name="Overmann J."/>
            <person name="Amann R."/>
            <person name="Jetten M.S.M."/>
            <person name="Mascher T."/>
            <person name="Medema M.H."/>
            <person name="Devos D.P."/>
            <person name="Kaster A.-K."/>
            <person name="Ovreas L."/>
            <person name="Rohde M."/>
            <person name="Galperin M.Y."/>
            <person name="Jogler C."/>
        </authorList>
    </citation>
    <scope>NUCLEOTIDE SEQUENCE [LARGE SCALE GENOMIC DNA]</scope>
    <source>
        <strain evidence="11 12">I41</strain>
    </source>
</reference>
<evidence type="ECO:0000256" key="3">
    <source>
        <dbReference type="ARBA" id="ARBA00022576"/>
    </source>
</evidence>
<dbReference type="NCBIfam" id="TIGR00528">
    <property type="entry name" value="gcvT"/>
    <property type="match status" value="1"/>
</dbReference>
<feature type="domain" description="GCVT N-terminal" evidence="9">
    <location>
        <begin position="12"/>
        <end position="271"/>
    </location>
</feature>
<proteinExistence type="inferred from homology"/>
<protein>
    <recommendedName>
        <fullName evidence="2 7">Aminomethyltransferase</fullName>
        <ecNumber evidence="2 7">2.1.2.10</ecNumber>
    </recommendedName>
    <alternativeName>
        <fullName evidence="5 7">Glycine cleavage system T protein</fullName>
    </alternativeName>
</protein>
<dbReference type="PIRSF" id="PIRSF006487">
    <property type="entry name" value="GcvT"/>
    <property type="match status" value="1"/>
</dbReference>
<dbReference type="PANTHER" id="PTHR43757:SF2">
    <property type="entry name" value="AMINOMETHYLTRANSFERASE, MITOCHONDRIAL"/>
    <property type="match status" value="1"/>
</dbReference>
<comment type="similarity">
    <text evidence="1 7">Belongs to the GcvT family.</text>
</comment>
<evidence type="ECO:0000256" key="2">
    <source>
        <dbReference type="ARBA" id="ARBA00012616"/>
    </source>
</evidence>
<comment type="catalytic activity">
    <reaction evidence="6 7">
        <text>N(6)-[(R)-S(8)-aminomethyldihydrolipoyl]-L-lysyl-[protein] + (6S)-5,6,7,8-tetrahydrofolate = N(6)-[(R)-dihydrolipoyl]-L-lysyl-[protein] + (6R)-5,10-methylene-5,6,7,8-tetrahydrofolate + NH4(+)</text>
        <dbReference type="Rhea" id="RHEA:16945"/>
        <dbReference type="Rhea" id="RHEA-COMP:10475"/>
        <dbReference type="Rhea" id="RHEA-COMP:10492"/>
        <dbReference type="ChEBI" id="CHEBI:15636"/>
        <dbReference type="ChEBI" id="CHEBI:28938"/>
        <dbReference type="ChEBI" id="CHEBI:57453"/>
        <dbReference type="ChEBI" id="CHEBI:83100"/>
        <dbReference type="ChEBI" id="CHEBI:83143"/>
        <dbReference type="EC" id="2.1.2.10"/>
    </reaction>
</comment>
<evidence type="ECO:0000256" key="4">
    <source>
        <dbReference type="ARBA" id="ARBA00022679"/>
    </source>
</evidence>
<dbReference type="Pfam" id="PF01571">
    <property type="entry name" value="GCV_T"/>
    <property type="match status" value="1"/>
</dbReference>
<evidence type="ECO:0000256" key="1">
    <source>
        <dbReference type="ARBA" id="ARBA00008609"/>
    </source>
</evidence>
<dbReference type="FunFam" id="2.40.30.110:FF:000003">
    <property type="entry name" value="Aminomethyltransferase"/>
    <property type="match status" value="1"/>
</dbReference>
<dbReference type="InterPro" id="IPR029043">
    <property type="entry name" value="GcvT/YgfZ_C"/>
</dbReference>
<feature type="binding site" evidence="8">
    <location>
        <position position="206"/>
    </location>
    <ligand>
        <name>substrate</name>
    </ligand>
</feature>
<dbReference type="InterPro" id="IPR006223">
    <property type="entry name" value="GcvT"/>
</dbReference>
<evidence type="ECO:0000259" key="9">
    <source>
        <dbReference type="Pfam" id="PF01571"/>
    </source>
</evidence>
<dbReference type="GO" id="GO:0008483">
    <property type="term" value="F:transaminase activity"/>
    <property type="evidence" value="ECO:0007669"/>
    <property type="project" value="UniProtKB-KW"/>
</dbReference>
<dbReference type="NCBIfam" id="NF001567">
    <property type="entry name" value="PRK00389.1"/>
    <property type="match status" value="1"/>
</dbReference>
<organism evidence="11 12">
    <name type="scientific">Lacipirellula limnantheis</name>
    <dbReference type="NCBI Taxonomy" id="2528024"/>
    <lineage>
        <taxon>Bacteria</taxon>
        <taxon>Pseudomonadati</taxon>
        <taxon>Planctomycetota</taxon>
        <taxon>Planctomycetia</taxon>
        <taxon>Pirellulales</taxon>
        <taxon>Lacipirellulaceae</taxon>
        <taxon>Lacipirellula</taxon>
    </lineage>
</organism>
<dbReference type="Gene3D" id="3.30.1360.120">
    <property type="entry name" value="Probable tRNA modification gtpase trme, domain 1"/>
    <property type="match status" value="1"/>
</dbReference>
<dbReference type="EC" id="2.1.2.10" evidence="2 7"/>
<dbReference type="SUPFAM" id="SSF103025">
    <property type="entry name" value="Folate-binding domain"/>
    <property type="match status" value="1"/>
</dbReference>
<gene>
    <name evidence="11" type="primary">gcvT_2</name>
    <name evidence="7" type="synonym">gcvT</name>
    <name evidence="11" type="ORF">I41_46140</name>
</gene>
<keyword evidence="4 7" id="KW-0808">Transferase</keyword>
<comment type="function">
    <text evidence="7">The glycine cleavage system catalyzes the degradation of glycine.</text>
</comment>
<dbReference type="Pfam" id="PF08669">
    <property type="entry name" value="GCV_T_C"/>
    <property type="match status" value="1"/>
</dbReference>
<accession>A0A517U453</accession>
<dbReference type="GO" id="GO:0019464">
    <property type="term" value="P:glycine decarboxylation via glycine cleavage system"/>
    <property type="evidence" value="ECO:0007669"/>
    <property type="project" value="UniProtKB-UniRule"/>
</dbReference>
<dbReference type="InterPro" id="IPR006222">
    <property type="entry name" value="GCVT_N"/>
</dbReference>
<evidence type="ECO:0000256" key="6">
    <source>
        <dbReference type="ARBA" id="ARBA00047665"/>
    </source>
</evidence>
<dbReference type="Gene3D" id="4.10.1250.10">
    <property type="entry name" value="Aminomethyltransferase fragment"/>
    <property type="match status" value="1"/>
</dbReference>
<keyword evidence="12" id="KW-1185">Reference proteome</keyword>
<dbReference type="Proteomes" id="UP000317909">
    <property type="component" value="Chromosome"/>
</dbReference>
<dbReference type="AlphaFoldDB" id="A0A517U453"/>
<dbReference type="InterPro" id="IPR027266">
    <property type="entry name" value="TrmE/GcvT-like"/>
</dbReference>
<dbReference type="GO" id="GO:0005960">
    <property type="term" value="C:glycine cleavage complex"/>
    <property type="evidence" value="ECO:0007669"/>
    <property type="project" value="InterPro"/>
</dbReference>
<dbReference type="SUPFAM" id="SSF101790">
    <property type="entry name" value="Aminomethyltransferase beta-barrel domain"/>
    <property type="match status" value="1"/>
</dbReference>
<dbReference type="OrthoDB" id="9774591at2"/>
<comment type="subunit">
    <text evidence="7">The glycine cleavage system is composed of four proteins: P, T, L and H.</text>
</comment>